<protein>
    <recommendedName>
        <fullName evidence="2">chitinase</fullName>
        <ecNumber evidence="2">3.2.1.14</ecNumber>
    </recommendedName>
</protein>
<dbReference type="SMART" id="SM00270">
    <property type="entry name" value="ChtBD1"/>
    <property type="match status" value="1"/>
</dbReference>
<evidence type="ECO:0000256" key="3">
    <source>
        <dbReference type="ARBA" id="ARBA00022669"/>
    </source>
</evidence>
<feature type="disulfide bond" evidence="7">
    <location>
        <begin position="595"/>
        <end position="599"/>
    </location>
</feature>
<dbReference type="EMBL" id="KM220962">
    <property type="protein sequence ID" value="AIT18861.1"/>
    <property type="molecule type" value="mRNA"/>
</dbReference>
<dbReference type="InterPro" id="IPR001223">
    <property type="entry name" value="Glyco_hydro18_cat"/>
</dbReference>
<evidence type="ECO:0000256" key="9">
    <source>
        <dbReference type="SAM" id="SignalP"/>
    </source>
</evidence>
<gene>
    <name evidence="13" type="primary">Chi-8</name>
</gene>
<keyword evidence="5" id="KW-0326">Glycosidase</keyword>
<evidence type="ECO:0000256" key="4">
    <source>
        <dbReference type="ARBA" id="ARBA00023026"/>
    </source>
</evidence>
<dbReference type="InterPro" id="IPR036779">
    <property type="entry name" value="LysM_dom_sf"/>
</dbReference>
<dbReference type="InterPro" id="IPR053214">
    <property type="entry name" value="LysM12-like"/>
</dbReference>
<keyword evidence="5" id="KW-0378">Hydrolase</keyword>
<keyword evidence="3 7" id="KW-0147">Chitin-binding</keyword>
<feature type="transmembrane region" description="Helical" evidence="8">
    <location>
        <begin position="1277"/>
        <end position="1298"/>
    </location>
</feature>
<evidence type="ECO:0000259" key="11">
    <source>
        <dbReference type="PROSITE" id="PS51782"/>
    </source>
</evidence>
<feature type="domain" description="LysM" evidence="11">
    <location>
        <begin position="403"/>
        <end position="448"/>
    </location>
</feature>
<dbReference type="InterPro" id="IPR017853">
    <property type="entry name" value="GH"/>
</dbReference>
<dbReference type="SUPFAM" id="SSF57016">
    <property type="entry name" value="Plant lectins/antimicrobial peptides"/>
    <property type="match status" value="1"/>
</dbReference>
<dbReference type="Gene3D" id="3.10.350.10">
    <property type="entry name" value="LysM domain"/>
    <property type="match status" value="3"/>
</dbReference>
<evidence type="ECO:0000259" key="12">
    <source>
        <dbReference type="PROSITE" id="PS51910"/>
    </source>
</evidence>
<feature type="disulfide bond" evidence="7">
    <location>
        <begin position="561"/>
        <end position="575"/>
    </location>
</feature>
<evidence type="ECO:0000256" key="5">
    <source>
        <dbReference type="ARBA" id="ARBA00023295"/>
    </source>
</evidence>
<dbReference type="CDD" id="cd00035">
    <property type="entry name" value="ChtBD1"/>
    <property type="match status" value="1"/>
</dbReference>
<dbReference type="GO" id="GO:0005975">
    <property type="term" value="P:carbohydrate metabolic process"/>
    <property type="evidence" value="ECO:0007669"/>
    <property type="project" value="InterPro"/>
</dbReference>
<comment type="similarity">
    <text evidence="1">Belongs to the glycosyl hydrolase 18 family. Chitinase class V subfamily.</text>
</comment>
<dbReference type="PROSITE" id="PS50941">
    <property type="entry name" value="CHIT_BIND_I_2"/>
    <property type="match status" value="1"/>
</dbReference>
<dbReference type="CDD" id="cd00118">
    <property type="entry name" value="LysM"/>
    <property type="match status" value="1"/>
</dbReference>
<dbReference type="Gene3D" id="3.30.60.10">
    <property type="entry name" value="Endochitinase-like"/>
    <property type="match status" value="1"/>
</dbReference>
<dbReference type="Pfam" id="PF00704">
    <property type="entry name" value="Glyco_hydro_18"/>
    <property type="match status" value="1"/>
</dbReference>
<dbReference type="InterPro" id="IPR036861">
    <property type="entry name" value="Endochitinase-like_sf"/>
</dbReference>
<dbReference type="InterPro" id="IPR018392">
    <property type="entry name" value="LysM"/>
</dbReference>
<dbReference type="InterPro" id="IPR001002">
    <property type="entry name" value="Chitin-bd_1"/>
</dbReference>
<dbReference type="PANTHER" id="PTHR47700:SF2">
    <property type="entry name" value="CHITINASE"/>
    <property type="match status" value="1"/>
</dbReference>
<comment type="caution">
    <text evidence="7">Lacks conserved residue(s) required for the propagation of feature annotation.</text>
</comment>
<evidence type="ECO:0000256" key="2">
    <source>
        <dbReference type="ARBA" id="ARBA00012729"/>
    </source>
</evidence>
<proteinExistence type="evidence at transcript level"/>
<dbReference type="Pfam" id="PF00187">
    <property type="entry name" value="Chitin_bind_1"/>
    <property type="match status" value="1"/>
</dbReference>
<feature type="signal peptide" evidence="9">
    <location>
        <begin position="1"/>
        <end position="21"/>
    </location>
</feature>
<name>A0A097F8H7_9HYPO</name>
<keyword evidence="8" id="KW-0812">Transmembrane</keyword>
<dbReference type="SUPFAM" id="SSF54106">
    <property type="entry name" value="LysM domain"/>
    <property type="match status" value="1"/>
</dbReference>
<feature type="domain" description="GH18" evidence="12">
    <location>
        <begin position="613"/>
        <end position="1002"/>
    </location>
</feature>
<dbReference type="SMART" id="SM00257">
    <property type="entry name" value="LysM"/>
    <property type="match status" value="1"/>
</dbReference>
<dbReference type="Pfam" id="PF01476">
    <property type="entry name" value="LysM"/>
    <property type="match status" value="1"/>
</dbReference>
<evidence type="ECO:0000256" key="7">
    <source>
        <dbReference type="PROSITE-ProRule" id="PRU00261"/>
    </source>
</evidence>
<evidence type="ECO:0000256" key="1">
    <source>
        <dbReference type="ARBA" id="ARBA00008682"/>
    </source>
</evidence>
<dbReference type="PANTHER" id="PTHR47700">
    <property type="entry name" value="V CHITINASE, PUTATIVE (AFU_ORTHOLOGUE AFUA_6G13720)-RELATED"/>
    <property type="match status" value="1"/>
</dbReference>
<dbReference type="Gene3D" id="3.10.50.10">
    <property type="match status" value="1"/>
</dbReference>
<comment type="similarity">
    <text evidence="6">Belongs to the secreted LysM effector family.</text>
</comment>
<organism evidence="13">
    <name type="scientific">Ophiocordyceps sinensis</name>
    <dbReference type="NCBI Taxonomy" id="72228"/>
    <lineage>
        <taxon>Eukaryota</taxon>
        <taxon>Fungi</taxon>
        <taxon>Dikarya</taxon>
        <taxon>Ascomycota</taxon>
        <taxon>Pezizomycotina</taxon>
        <taxon>Sordariomycetes</taxon>
        <taxon>Hypocreomycetidae</taxon>
        <taxon>Hypocreales</taxon>
        <taxon>Ophiocordycipitaceae</taxon>
        <taxon>Ophiocordyceps</taxon>
    </lineage>
</organism>
<dbReference type="InterPro" id="IPR029070">
    <property type="entry name" value="Chitinase_insertion_sf"/>
</dbReference>
<dbReference type="GO" id="GO:0008061">
    <property type="term" value="F:chitin binding"/>
    <property type="evidence" value="ECO:0007669"/>
    <property type="project" value="UniProtKB-UniRule"/>
</dbReference>
<evidence type="ECO:0000259" key="10">
    <source>
        <dbReference type="PROSITE" id="PS50941"/>
    </source>
</evidence>
<dbReference type="Gene3D" id="3.20.20.80">
    <property type="entry name" value="Glycosidases"/>
    <property type="match status" value="1"/>
</dbReference>
<keyword evidence="8" id="KW-0472">Membrane</keyword>
<keyword evidence="9" id="KW-0732">Signal</keyword>
<keyword evidence="4" id="KW-0843">Virulence</keyword>
<dbReference type="SUPFAM" id="SSF51445">
    <property type="entry name" value="(Trans)glycosidases"/>
    <property type="match status" value="1"/>
</dbReference>
<accession>A0A097F8H7</accession>
<evidence type="ECO:0000256" key="8">
    <source>
        <dbReference type="SAM" id="Phobius"/>
    </source>
</evidence>
<feature type="chain" id="PRO_5001935297" description="chitinase" evidence="9">
    <location>
        <begin position="22"/>
        <end position="1393"/>
    </location>
</feature>
<dbReference type="CDD" id="cd02878">
    <property type="entry name" value="GH18_zymocin_alpha"/>
    <property type="match status" value="1"/>
</dbReference>
<dbReference type="GO" id="GO:0008843">
    <property type="term" value="F:endochitinase activity"/>
    <property type="evidence" value="ECO:0007669"/>
    <property type="project" value="UniProtKB-EC"/>
</dbReference>
<evidence type="ECO:0000256" key="6">
    <source>
        <dbReference type="ARBA" id="ARBA00044955"/>
    </source>
</evidence>
<evidence type="ECO:0000313" key="13">
    <source>
        <dbReference type="EMBL" id="AIT18861.1"/>
    </source>
</evidence>
<dbReference type="InterPro" id="IPR011583">
    <property type="entry name" value="Chitinase_II/V-like_cat"/>
</dbReference>
<sequence length="1393" mass="152152">MRLLPALLFCSIAAADDSVSGQLDPCPKSCEAAGANPADWTHIHDAITFTRCKKNLLFDTNVHGLHPADQVFRVCAMDTAAPLAKRTLAPSVAADHSNTTMRLDGTKSRRSIDSYGCGAHLSAVPVVVTTGPTLLKAGHDAAMAVENLADYLANKAPCGTTIMFAKSGSAFVGLYVGAEINKSSFGRLLGGYRIFLSGNALPFLPGNVAFSFWKCIALEKDELANKLTLVGDIRNGVTSVQTCNVQGRRAYSAGVFIVDDISLVDKAQEAVATWGKGSCLNHCGSRATQRQVDLTILTSWSGSNLTSTDRDDGLAKTSTIPHRLAKNSTITHTLARRGDCKAIQVEEGDRCADLSRRCAIRGALFLEYNPKSNLCSSLVPKQWVCCSAGNLPDMKPKPQSDCRAIQVVEGDSCAALSQRCAIRGTHFVEYNPKSDLCSSLMPKQWVCCSAGDLPDRKPKPQSDGTCAAYVVVANDNCWAIADNHGLGIKDIEDMNSKTWGWTGCSRLMIGQTICLSKGNTPMPGQLEGLACGPQKPGTRKPSAAFDGWDLAKLSPCPLNACCSGWGYCGTTTEHCTDSPADSGAPGAFEPGTNGCISNCGTDIVGNESTPDAFGRLYYFQGYNGNRGCMNMDVTQVEDAAKGITHLHFAFAGITEDFKVHIPAEAREQFDKFSAIKVPFRKIISIGGWAESTEPATFQRYRDAVKPENRFIFAKNVLDFIDSHDLQGVDFDWEYPGAPDIPGIPPGDPIEGLNYLRFLITMRTLLGEGSTRSLSIALPSSYWYLKAFPVDLMAEYVSYFVYMTYDLHGQWGKRYYGNRFSNPGCPTGNCLRSHVNVTETYDALALISKAGVPPSKVFVGVASYGRSFRMTDSMCDEPFCTFTGSFSVSEAEPGPCTGVGGYISNGEILEIQSNSLLGVEDFDAATWYDEASGSNIMTCMSSRVFLYWLFRGKGKTDWVAFMDDETKAKRTEWIRGLNFGGTTDWAVDLASWSHTYPPGKGGWSVKTESLQCDSEHWPDTLEDLDDSASKVPAHCRALAAFRILLLDLDTAIDDYMMVSEDYDDKFTWYADWVKDLVDERLDEFMAIGRGEGLKYMDCKWDTWQNNGQGPCTEVVLSHDLGLYPGPRVVEFTMRDENGFYKALLKHTGIMKEWIEWKDDAQVDACNPCGYGIEVCSELAMCTNNYFMRKNLPRRIDKDKINVENPKAMVDAAIPSLSELGNLGIATYFDLRLGSMNVSESDALTAFSMPVFMLQDASESIKEIKKIGEEQKEKKTRELIFMILNIVFAVIPFAGLGGSLVGGVTRLAMMATLIGELGSFAVGIAEIVEDPASAPFVVLGMLLGATGIRVKGPRIAFRDAAQARHALGPEQLKLFSSAFRRKDEIVQRLVKKCIT</sequence>
<feature type="domain" description="LysM" evidence="11">
    <location>
        <begin position="341"/>
        <end position="386"/>
    </location>
</feature>
<dbReference type="SUPFAM" id="SSF54556">
    <property type="entry name" value="Chitinase insertion domain"/>
    <property type="match status" value="1"/>
</dbReference>
<keyword evidence="7" id="KW-1015">Disulfide bond</keyword>
<dbReference type="EC" id="3.2.1.14" evidence="2"/>
<feature type="domain" description="LysM" evidence="11">
    <location>
        <begin position="467"/>
        <end position="515"/>
    </location>
</feature>
<reference evidence="13" key="1">
    <citation type="submission" date="2014-07" db="EMBL/GenBank/DDBJ databases">
        <authorList>
            <person name="Agrawal Y."/>
            <person name="Khatri I."/>
            <person name="Subramanian S."/>
            <person name="Shenoy B.D."/>
        </authorList>
    </citation>
    <scope>NUCLEOTIDE SEQUENCE</scope>
    <source>
        <strain evidence="13">CO18</strain>
    </source>
</reference>
<keyword evidence="8" id="KW-1133">Transmembrane helix</keyword>
<dbReference type="PROSITE" id="PS51782">
    <property type="entry name" value="LYSM"/>
    <property type="match status" value="3"/>
</dbReference>
<dbReference type="PROSITE" id="PS51910">
    <property type="entry name" value="GH18_2"/>
    <property type="match status" value="1"/>
</dbReference>
<feature type="domain" description="Chitin-binding type-1" evidence="10">
    <location>
        <begin position="528"/>
        <end position="601"/>
    </location>
</feature>
<feature type="disulfide bond" evidence="7">
    <location>
        <begin position="556"/>
        <end position="568"/>
    </location>
</feature>
<dbReference type="SMART" id="SM00636">
    <property type="entry name" value="Glyco_18"/>
    <property type="match status" value="1"/>
</dbReference>